<evidence type="ECO:0000256" key="8">
    <source>
        <dbReference type="SAM" id="Phobius"/>
    </source>
</evidence>
<dbReference type="InterPro" id="IPR039421">
    <property type="entry name" value="Type_1_exporter"/>
</dbReference>
<evidence type="ECO:0000256" key="5">
    <source>
        <dbReference type="ARBA" id="ARBA00022989"/>
    </source>
</evidence>
<feature type="transmembrane region" description="Helical" evidence="8">
    <location>
        <begin position="149"/>
        <end position="175"/>
    </location>
</feature>
<dbReference type="Pfam" id="PF00005">
    <property type="entry name" value="ABC_tran"/>
    <property type="match status" value="1"/>
</dbReference>
<feature type="domain" description="ABC transporter" evidence="9">
    <location>
        <begin position="434"/>
        <end position="668"/>
    </location>
</feature>
<comment type="caution">
    <text evidence="11">The sequence shown here is derived from an EMBL/GenBank/DDBJ whole genome shotgun (WGS) entry which is preliminary data.</text>
</comment>
<dbReference type="AlphaFoldDB" id="A0A6I3IAQ5"/>
<feature type="compositionally biased region" description="Low complexity" evidence="7">
    <location>
        <begin position="65"/>
        <end position="77"/>
    </location>
</feature>
<keyword evidence="4 11" id="KW-0067">ATP-binding</keyword>
<dbReference type="SMART" id="SM00382">
    <property type="entry name" value="AAA"/>
    <property type="match status" value="1"/>
</dbReference>
<dbReference type="SUPFAM" id="SSF52540">
    <property type="entry name" value="P-loop containing nucleoside triphosphate hydrolases"/>
    <property type="match status" value="1"/>
</dbReference>
<dbReference type="InterPro" id="IPR036640">
    <property type="entry name" value="ABC1_TM_sf"/>
</dbReference>
<feature type="transmembrane region" description="Helical" evidence="8">
    <location>
        <begin position="251"/>
        <end position="269"/>
    </location>
</feature>
<accession>A0A6I3IAQ5</accession>
<dbReference type="Proteomes" id="UP000431092">
    <property type="component" value="Unassembled WGS sequence"/>
</dbReference>
<dbReference type="EMBL" id="WLVL01000016">
    <property type="protein sequence ID" value="MTB70982.1"/>
    <property type="molecule type" value="Genomic_DNA"/>
</dbReference>
<evidence type="ECO:0000259" key="10">
    <source>
        <dbReference type="PROSITE" id="PS50929"/>
    </source>
</evidence>
<dbReference type="InterPro" id="IPR017871">
    <property type="entry name" value="ABC_transporter-like_CS"/>
</dbReference>
<gene>
    <name evidence="11" type="ORF">GGG17_03135</name>
</gene>
<evidence type="ECO:0000256" key="1">
    <source>
        <dbReference type="ARBA" id="ARBA00004651"/>
    </source>
</evidence>
<dbReference type="PANTHER" id="PTHR24221:SF646">
    <property type="entry name" value="HAEMOLYSIN SECRETION ATP-BINDING PROTEIN"/>
    <property type="match status" value="1"/>
</dbReference>
<keyword evidence="3" id="KW-0547">Nucleotide-binding</keyword>
<dbReference type="FunFam" id="3.40.50.300:FF:000218">
    <property type="entry name" value="Multidrug ABC transporter ATP-binding protein"/>
    <property type="match status" value="1"/>
</dbReference>
<evidence type="ECO:0000256" key="3">
    <source>
        <dbReference type="ARBA" id="ARBA00022741"/>
    </source>
</evidence>
<evidence type="ECO:0000313" key="11">
    <source>
        <dbReference type="EMBL" id="MTB70982.1"/>
    </source>
</evidence>
<feature type="region of interest" description="Disordered" evidence="7">
    <location>
        <begin position="54"/>
        <end position="82"/>
    </location>
</feature>
<keyword evidence="6 8" id="KW-0472">Membrane</keyword>
<dbReference type="SUPFAM" id="SSF90123">
    <property type="entry name" value="ABC transporter transmembrane region"/>
    <property type="match status" value="1"/>
</dbReference>
<dbReference type="Pfam" id="PF00664">
    <property type="entry name" value="ABC_membrane"/>
    <property type="match status" value="1"/>
</dbReference>
<dbReference type="PROSITE" id="PS00211">
    <property type="entry name" value="ABC_TRANSPORTER_1"/>
    <property type="match status" value="1"/>
</dbReference>
<keyword evidence="12" id="KW-1185">Reference proteome</keyword>
<dbReference type="GO" id="GO:0005886">
    <property type="term" value="C:plasma membrane"/>
    <property type="evidence" value="ECO:0007669"/>
    <property type="project" value="UniProtKB-SubCell"/>
</dbReference>
<evidence type="ECO:0000256" key="7">
    <source>
        <dbReference type="SAM" id="MobiDB-lite"/>
    </source>
</evidence>
<comment type="subcellular location">
    <subcellularLocation>
        <location evidence="1">Cell membrane</location>
        <topology evidence="1">Multi-pass membrane protein</topology>
    </subcellularLocation>
</comment>
<proteinExistence type="predicted"/>
<dbReference type="GO" id="GO:0005524">
    <property type="term" value="F:ATP binding"/>
    <property type="evidence" value="ECO:0007669"/>
    <property type="project" value="UniProtKB-KW"/>
</dbReference>
<dbReference type="InterPro" id="IPR003439">
    <property type="entry name" value="ABC_transporter-like_ATP-bd"/>
</dbReference>
<reference evidence="11 12" key="1">
    <citation type="submission" date="2019-11" db="EMBL/GenBank/DDBJ databases">
        <title>Whole genome sequencing identifies a novel species of the genus Arsenicicoccus isolated from human blood.</title>
        <authorList>
            <person name="Jeong J.H."/>
            <person name="Kweon O.J."/>
            <person name="Kim H.R."/>
            <person name="Kim T.-H."/>
            <person name="Ha S.-M."/>
            <person name="Lee M.-K."/>
        </authorList>
    </citation>
    <scope>NUCLEOTIDE SEQUENCE [LARGE SCALE GENOMIC DNA]</scope>
    <source>
        <strain evidence="11 12">MKL-02</strain>
    </source>
</reference>
<evidence type="ECO:0000256" key="4">
    <source>
        <dbReference type="ARBA" id="ARBA00022840"/>
    </source>
</evidence>
<name>A0A6I3IAQ5_9MICO</name>
<dbReference type="GO" id="GO:0034040">
    <property type="term" value="F:ATPase-coupled lipid transmembrane transporter activity"/>
    <property type="evidence" value="ECO:0007669"/>
    <property type="project" value="TreeGrafter"/>
</dbReference>
<organism evidence="11 12">
    <name type="scientific">Arsenicicoccus cauae</name>
    <dbReference type="NCBI Taxonomy" id="2663847"/>
    <lineage>
        <taxon>Bacteria</taxon>
        <taxon>Bacillati</taxon>
        <taxon>Actinomycetota</taxon>
        <taxon>Actinomycetes</taxon>
        <taxon>Micrococcales</taxon>
        <taxon>Intrasporangiaceae</taxon>
        <taxon>Arsenicicoccus</taxon>
    </lineage>
</organism>
<dbReference type="GO" id="GO:0016887">
    <property type="term" value="F:ATP hydrolysis activity"/>
    <property type="evidence" value="ECO:0007669"/>
    <property type="project" value="InterPro"/>
</dbReference>
<feature type="domain" description="ABC transmembrane type-1" evidence="10">
    <location>
        <begin position="109"/>
        <end position="398"/>
    </location>
</feature>
<sequence>MACPHQRRAAGTAYDQRRPRVRLCRGPAGPLLTATGRVPPSQVLTSRPLDVSWTHEHRHRGSPLSTSVSAAARTTTAGDAPADQAREEGIVASLARIIRFTAELRPYYLGVAACAIVTASAGLATPFLVGRATDTIVDAVRSGRGTAAFPTLGLLTLAILAAELVSTVVSNLGGYTGDVLSNRIRAILSTRYLDKLLRLPQSWFDDEMTGTIVSRLNRSITEVSNFAKSLANTFFTMLIQTAAVLVISAIYYWPLAVLLAVVFPTYVWLTGLTSRTWQRLEADKNHHVDTAGGRFAEVVGQIRVVRSFTRERHELDTFTDHFMRTDSTTKEQSRHWHTMDVIRRGVLNLAFAAMYLLIFRRTLDGGFSVGQMVLLIQLIAMARMPVEMMSWVLDASQRAVAGSRDYFRVMAATEVEHVQEMPALPSRPEGAPVLEFEDVRFGYGDGPDVLRDVTFDIRPGERVALVSESGGGKTTLVNLLLGLYPLRGGQIRLDGVDIATLPHDELRRRISLVFQDPSLFSDTVGENIRYGHPTASQHEVALAAERANASVFIGKLDGEFDAMIGERGLKLSGGQKQRISVARAMLKDASVLVLDEATSALDTRSERAVQEGLVQLMAGRTSLIIAHRLSTIAGVDRIVTIKDGRVDEIGSPAQLATSGGVYAELLAMQRRGEDSYLNAYQEAK</sequence>
<keyword evidence="2 8" id="KW-0812">Transmembrane</keyword>
<evidence type="ECO:0000256" key="6">
    <source>
        <dbReference type="ARBA" id="ARBA00023136"/>
    </source>
</evidence>
<dbReference type="PANTHER" id="PTHR24221">
    <property type="entry name" value="ATP-BINDING CASSETTE SUB-FAMILY B"/>
    <property type="match status" value="1"/>
</dbReference>
<evidence type="ECO:0000313" key="12">
    <source>
        <dbReference type="Proteomes" id="UP000431092"/>
    </source>
</evidence>
<dbReference type="Gene3D" id="3.40.50.300">
    <property type="entry name" value="P-loop containing nucleotide triphosphate hydrolases"/>
    <property type="match status" value="1"/>
</dbReference>
<protein>
    <submittedName>
        <fullName evidence="11">ATP-binding cassette domain-containing protein</fullName>
    </submittedName>
</protein>
<dbReference type="PROSITE" id="PS50929">
    <property type="entry name" value="ABC_TM1F"/>
    <property type="match status" value="1"/>
</dbReference>
<dbReference type="GO" id="GO:0140359">
    <property type="term" value="F:ABC-type transporter activity"/>
    <property type="evidence" value="ECO:0007669"/>
    <property type="project" value="InterPro"/>
</dbReference>
<dbReference type="Gene3D" id="1.20.1560.10">
    <property type="entry name" value="ABC transporter type 1, transmembrane domain"/>
    <property type="match status" value="1"/>
</dbReference>
<evidence type="ECO:0000256" key="2">
    <source>
        <dbReference type="ARBA" id="ARBA00022692"/>
    </source>
</evidence>
<dbReference type="InterPro" id="IPR011527">
    <property type="entry name" value="ABC1_TM_dom"/>
</dbReference>
<feature type="transmembrane region" description="Helical" evidence="8">
    <location>
        <begin position="107"/>
        <end position="129"/>
    </location>
</feature>
<dbReference type="PROSITE" id="PS50893">
    <property type="entry name" value="ABC_TRANSPORTER_2"/>
    <property type="match status" value="1"/>
</dbReference>
<dbReference type="CDD" id="cd07346">
    <property type="entry name" value="ABC_6TM_exporters"/>
    <property type="match status" value="1"/>
</dbReference>
<keyword evidence="5 8" id="KW-1133">Transmembrane helix</keyword>
<dbReference type="InterPro" id="IPR027417">
    <property type="entry name" value="P-loop_NTPase"/>
</dbReference>
<dbReference type="InterPro" id="IPR003593">
    <property type="entry name" value="AAA+_ATPase"/>
</dbReference>
<evidence type="ECO:0000259" key="9">
    <source>
        <dbReference type="PROSITE" id="PS50893"/>
    </source>
</evidence>